<feature type="domain" description="FAD dependent oxidoreductase" evidence="2">
    <location>
        <begin position="6"/>
        <end position="343"/>
    </location>
</feature>
<gene>
    <name evidence="3" type="ORF">AVJ23_09610</name>
</gene>
<accession>A0A0W7WL49</accession>
<dbReference type="SUPFAM" id="SSF51905">
    <property type="entry name" value="FAD/NAD(P)-binding domain"/>
    <property type="match status" value="1"/>
</dbReference>
<dbReference type="Proteomes" id="UP000054396">
    <property type="component" value="Unassembled WGS sequence"/>
</dbReference>
<sequence length="364" mass="38207">MARSADILIIGGGMAGASLAGRIAPEARVILLEADPRPGMQASGRSAALFVRNYGNATIRAINDLAAPFLAAPDLLDEPSFLSPRGVLHIAGPDEAERLDRGVAEAAGVEKLSPGAALDRVPILRPDSAASAWLEPGAQDIDADRMLAAFLRRARRFGAGIETNARVTAIAHDGDWQVTAGGETYSAPVLVNAAGAWADEVAALARARPRGLQPLRRSAALLPVPEDLRIDDWPMVLPVGETWYAKPDAGKLLVSPADADPVAPMDAWPDDMVLAEGLHRFEQAVTLPVTRVSHSWAGLRTFAPDKTPLVGFDAAAEGFFWLAGQGGYGIKTAPVLASIAAALLQGRAPDEPATITTALDPNRL</sequence>
<dbReference type="EMBL" id="LPXO01000004">
    <property type="protein sequence ID" value="KUF11289.1"/>
    <property type="molecule type" value="Genomic_DNA"/>
</dbReference>
<dbReference type="InterPro" id="IPR006076">
    <property type="entry name" value="FAD-dep_OxRdtase"/>
</dbReference>
<evidence type="ECO:0000256" key="1">
    <source>
        <dbReference type="ARBA" id="ARBA00023002"/>
    </source>
</evidence>
<reference evidence="3 4" key="1">
    <citation type="submission" date="2015-12" db="EMBL/GenBank/DDBJ databases">
        <authorList>
            <person name="Shamseldin A."/>
            <person name="Moawad H."/>
            <person name="Abd El-Rahim W.M."/>
            <person name="Sadowsky M.J."/>
        </authorList>
    </citation>
    <scope>NUCLEOTIDE SEQUENCE [LARGE SCALE GENOMIC DNA]</scope>
    <source>
        <strain evidence="3 4">SJ5A-1</strain>
    </source>
</reference>
<evidence type="ECO:0000313" key="3">
    <source>
        <dbReference type="EMBL" id="KUF11289.1"/>
    </source>
</evidence>
<dbReference type="Gene3D" id="3.30.9.10">
    <property type="entry name" value="D-Amino Acid Oxidase, subunit A, domain 2"/>
    <property type="match status" value="1"/>
</dbReference>
<evidence type="ECO:0000313" key="4">
    <source>
        <dbReference type="Proteomes" id="UP000054396"/>
    </source>
</evidence>
<name>A0A0W7WL49_9RHOB</name>
<dbReference type="STRING" id="1685382.AVJ23_09610"/>
<evidence type="ECO:0000259" key="2">
    <source>
        <dbReference type="Pfam" id="PF01266"/>
    </source>
</evidence>
<protein>
    <submittedName>
        <fullName evidence="3">Glycerol-3-phosphate dehydrogenase</fullName>
    </submittedName>
</protein>
<dbReference type="OrthoDB" id="7421214at2"/>
<keyword evidence="1" id="KW-0560">Oxidoreductase</keyword>
<dbReference type="PANTHER" id="PTHR13847">
    <property type="entry name" value="SARCOSINE DEHYDROGENASE-RELATED"/>
    <property type="match status" value="1"/>
</dbReference>
<keyword evidence="4" id="KW-1185">Reference proteome</keyword>
<dbReference type="RefSeq" id="WP_058861953.1">
    <property type="nucleotide sequence ID" value="NZ_LPXO01000004.1"/>
</dbReference>
<dbReference type="PANTHER" id="PTHR13847:SF287">
    <property type="entry name" value="FAD-DEPENDENT OXIDOREDUCTASE DOMAIN-CONTAINING PROTEIN 1"/>
    <property type="match status" value="1"/>
</dbReference>
<dbReference type="InterPro" id="IPR036188">
    <property type="entry name" value="FAD/NAD-bd_sf"/>
</dbReference>
<comment type="caution">
    <text evidence="3">The sequence shown here is derived from an EMBL/GenBank/DDBJ whole genome shotgun (WGS) entry which is preliminary data.</text>
</comment>
<proteinExistence type="predicted"/>
<organism evidence="3 4">
    <name type="scientific">Pseudoponticoccus marisrubri</name>
    <dbReference type="NCBI Taxonomy" id="1685382"/>
    <lineage>
        <taxon>Bacteria</taxon>
        <taxon>Pseudomonadati</taxon>
        <taxon>Pseudomonadota</taxon>
        <taxon>Alphaproteobacteria</taxon>
        <taxon>Rhodobacterales</taxon>
        <taxon>Roseobacteraceae</taxon>
        <taxon>Pseudoponticoccus</taxon>
    </lineage>
</organism>
<dbReference type="Pfam" id="PF01266">
    <property type="entry name" value="DAO"/>
    <property type="match status" value="1"/>
</dbReference>
<dbReference type="GO" id="GO:0005737">
    <property type="term" value="C:cytoplasm"/>
    <property type="evidence" value="ECO:0007669"/>
    <property type="project" value="TreeGrafter"/>
</dbReference>
<dbReference type="GO" id="GO:0016491">
    <property type="term" value="F:oxidoreductase activity"/>
    <property type="evidence" value="ECO:0007669"/>
    <property type="project" value="UniProtKB-KW"/>
</dbReference>
<dbReference type="AlphaFoldDB" id="A0A0W7WL49"/>
<dbReference type="Gene3D" id="3.50.50.60">
    <property type="entry name" value="FAD/NAD(P)-binding domain"/>
    <property type="match status" value="1"/>
</dbReference>